<dbReference type="EMBL" id="JAGTJS010000005">
    <property type="protein sequence ID" value="KAH7268715.1"/>
    <property type="molecule type" value="Genomic_DNA"/>
</dbReference>
<protein>
    <submittedName>
        <fullName evidence="3">S-adenosyl-L-methionine-dependent methyltransferase</fullName>
    </submittedName>
</protein>
<dbReference type="AlphaFoldDB" id="A0A9P9KUP3"/>
<keyword evidence="3" id="KW-0489">Methyltransferase</keyword>
<dbReference type="InterPro" id="IPR029063">
    <property type="entry name" value="SAM-dependent_MTases_sf"/>
</dbReference>
<feature type="compositionally biased region" description="Polar residues" evidence="2">
    <location>
        <begin position="29"/>
        <end position="39"/>
    </location>
</feature>
<dbReference type="PANTHER" id="PTHR43591:SF31">
    <property type="entry name" value="LAEA-LIKE, PUTATIVE (AFU_ORTHOLOGUE AFUA_8G01930)-RELATED"/>
    <property type="match status" value="1"/>
</dbReference>
<dbReference type="Gene3D" id="3.40.50.150">
    <property type="entry name" value="Vaccinia Virus protein VP39"/>
    <property type="match status" value="1"/>
</dbReference>
<sequence length="331" mass="37669">MATVDEEQPLAPDEHSDNDQDSSIGDDAASSTQSLTSSILEYRKENGRTYHAYKDGKYSLPNDDIENERLDLQHELFRRTFDGRLGLAPPNDPNYEAKHVLDVGTGTGIWAIEYGDEHPEAKVIGIDLSPNQPSWLPPNVEFQIDDIDEEWTYSAPFDYVHSRMMNSSVKDWRVYLEKCLQSLAPGGYVEVQEIDLSAKSDDGTLREDSYLSRWLKLLGEATVLLGRPYQDIQQIKDIMADVGFCDVTVKYFRWPTNPWPKDAKHKALGQWHNVNIGSAIEALTLAPFTRALDWKAEEARAFAAHVRRDLNDRRIHAYWPIVSVYGQKPLS</sequence>
<keyword evidence="3" id="KW-0808">Transferase</keyword>
<evidence type="ECO:0000256" key="1">
    <source>
        <dbReference type="ARBA" id="ARBA00038158"/>
    </source>
</evidence>
<comment type="similarity">
    <text evidence="1">Belongs to the methyltransferase superfamily. LaeA methyltransferase family.</text>
</comment>
<name>A0A9P9KUP3_FUSSL</name>
<feature type="region of interest" description="Disordered" evidence="2">
    <location>
        <begin position="1"/>
        <end position="40"/>
    </location>
</feature>
<dbReference type="GO" id="GO:0032259">
    <property type="term" value="P:methylation"/>
    <property type="evidence" value="ECO:0007669"/>
    <property type="project" value="UniProtKB-KW"/>
</dbReference>
<dbReference type="CDD" id="cd02440">
    <property type="entry name" value="AdoMet_MTases"/>
    <property type="match status" value="1"/>
</dbReference>
<evidence type="ECO:0000313" key="3">
    <source>
        <dbReference type="EMBL" id="KAH7268715.1"/>
    </source>
</evidence>
<accession>A0A9P9KUP3</accession>
<reference evidence="3" key="1">
    <citation type="journal article" date="2021" name="Nat. Commun.">
        <title>Genetic determinants of endophytism in the Arabidopsis root mycobiome.</title>
        <authorList>
            <person name="Mesny F."/>
            <person name="Miyauchi S."/>
            <person name="Thiergart T."/>
            <person name="Pickel B."/>
            <person name="Atanasova L."/>
            <person name="Karlsson M."/>
            <person name="Huettel B."/>
            <person name="Barry K.W."/>
            <person name="Haridas S."/>
            <person name="Chen C."/>
            <person name="Bauer D."/>
            <person name="Andreopoulos W."/>
            <person name="Pangilinan J."/>
            <person name="LaButti K."/>
            <person name="Riley R."/>
            <person name="Lipzen A."/>
            <person name="Clum A."/>
            <person name="Drula E."/>
            <person name="Henrissat B."/>
            <person name="Kohler A."/>
            <person name="Grigoriev I.V."/>
            <person name="Martin F.M."/>
            <person name="Hacquard S."/>
        </authorList>
    </citation>
    <scope>NUCLEOTIDE SEQUENCE</scope>
    <source>
        <strain evidence="3">FSSC 5 MPI-SDFR-AT-0091</strain>
    </source>
</reference>
<evidence type="ECO:0000313" key="4">
    <source>
        <dbReference type="Proteomes" id="UP000736672"/>
    </source>
</evidence>
<organism evidence="3 4">
    <name type="scientific">Fusarium solani</name>
    <name type="common">Filamentous fungus</name>
    <dbReference type="NCBI Taxonomy" id="169388"/>
    <lineage>
        <taxon>Eukaryota</taxon>
        <taxon>Fungi</taxon>
        <taxon>Dikarya</taxon>
        <taxon>Ascomycota</taxon>
        <taxon>Pezizomycotina</taxon>
        <taxon>Sordariomycetes</taxon>
        <taxon>Hypocreomycetidae</taxon>
        <taxon>Hypocreales</taxon>
        <taxon>Nectriaceae</taxon>
        <taxon>Fusarium</taxon>
        <taxon>Fusarium solani species complex</taxon>
    </lineage>
</organism>
<dbReference type="PANTHER" id="PTHR43591">
    <property type="entry name" value="METHYLTRANSFERASE"/>
    <property type="match status" value="1"/>
</dbReference>
<dbReference type="Proteomes" id="UP000736672">
    <property type="component" value="Unassembled WGS sequence"/>
</dbReference>
<keyword evidence="4" id="KW-1185">Reference proteome</keyword>
<dbReference type="GO" id="GO:0008168">
    <property type="term" value="F:methyltransferase activity"/>
    <property type="evidence" value="ECO:0007669"/>
    <property type="project" value="UniProtKB-KW"/>
</dbReference>
<comment type="caution">
    <text evidence="3">The sequence shown here is derived from an EMBL/GenBank/DDBJ whole genome shotgun (WGS) entry which is preliminary data.</text>
</comment>
<dbReference type="Pfam" id="PF13489">
    <property type="entry name" value="Methyltransf_23"/>
    <property type="match status" value="1"/>
</dbReference>
<evidence type="ECO:0000256" key="2">
    <source>
        <dbReference type="SAM" id="MobiDB-lite"/>
    </source>
</evidence>
<proteinExistence type="inferred from homology"/>
<dbReference type="SUPFAM" id="SSF53335">
    <property type="entry name" value="S-adenosyl-L-methionine-dependent methyltransferases"/>
    <property type="match status" value="1"/>
</dbReference>
<gene>
    <name evidence="3" type="ORF">B0J15DRAFT_232196</name>
</gene>
<dbReference type="OrthoDB" id="2013972at2759"/>